<sequence length="265" mass="31254">MHFLKFFNKNIFIILFILLFLIFNYGITNSEEIDDEILKKQLKMGKLKKYINEENNNNKKEEELKEFISPINSIINKNKTNNQLNKIQNVLEWNKYRAPIICGDNEWHYFDGFCYKLIIGKFNWEEALNECKKQSSNLVSIHSEQENNFVGSLSTKFEENFDNFCHGFWIGMTRKYNEEMEIFKSEWSDGTLVNYGNVPKREAFHIPPWMGGQPDNSGGIEECINSCPKLGCDNWPQIFFNQWNDSRCLIKLNGAFYLFNSPVKI</sequence>
<reference evidence="3" key="1">
    <citation type="journal article" date="2020" name="Ecol. Evol.">
        <title>Genome structure and content of the rice root-knot nematode (Meloidogyne graminicola).</title>
        <authorList>
            <person name="Phan N.T."/>
            <person name="Danchin E.G.J."/>
            <person name="Klopp C."/>
            <person name="Perfus-Barbeoch L."/>
            <person name="Kozlowski D.K."/>
            <person name="Koutsovoulos G.D."/>
            <person name="Lopez-Roques C."/>
            <person name="Bouchez O."/>
            <person name="Zahm M."/>
            <person name="Besnard G."/>
            <person name="Bellafiore S."/>
        </authorList>
    </citation>
    <scope>NUCLEOTIDE SEQUENCE</scope>
    <source>
        <strain evidence="3">VN-18</strain>
    </source>
</reference>
<feature type="signal peptide" evidence="1">
    <location>
        <begin position="1"/>
        <end position="30"/>
    </location>
</feature>
<dbReference type="AlphaFoldDB" id="A0A8T0A2Y8"/>
<dbReference type="Proteomes" id="UP000605970">
    <property type="component" value="Unassembled WGS sequence"/>
</dbReference>
<dbReference type="InterPro" id="IPR001304">
    <property type="entry name" value="C-type_lectin-like"/>
</dbReference>
<dbReference type="PANTHER" id="PTHR22803">
    <property type="entry name" value="MANNOSE, PHOSPHOLIPASE, LECTIN RECEPTOR RELATED"/>
    <property type="match status" value="1"/>
</dbReference>
<feature type="chain" id="PRO_5035812043" description="C-type lectin domain-containing protein" evidence="1">
    <location>
        <begin position="31"/>
        <end position="265"/>
    </location>
</feature>
<dbReference type="SMART" id="SM00034">
    <property type="entry name" value="CLECT"/>
    <property type="match status" value="1"/>
</dbReference>
<feature type="domain" description="C-type lectin" evidence="2">
    <location>
        <begin position="110"/>
        <end position="248"/>
    </location>
</feature>
<comment type="caution">
    <text evidence="3">The sequence shown here is derived from an EMBL/GenBank/DDBJ whole genome shotgun (WGS) entry which is preliminary data.</text>
</comment>
<dbReference type="SUPFAM" id="SSF56436">
    <property type="entry name" value="C-type lectin-like"/>
    <property type="match status" value="1"/>
</dbReference>
<dbReference type="OrthoDB" id="5841082at2759"/>
<dbReference type="Pfam" id="PF00059">
    <property type="entry name" value="Lectin_C"/>
    <property type="match status" value="1"/>
</dbReference>
<proteinExistence type="predicted"/>
<evidence type="ECO:0000259" key="2">
    <source>
        <dbReference type="PROSITE" id="PS50041"/>
    </source>
</evidence>
<dbReference type="PROSITE" id="PS50041">
    <property type="entry name" value="C_TYPE_LECTIN_2"/>
    <property type="match status" value="1"/>
</dbReference>
<protein>
    <recommendedName>
        <fullName evidence="2">C-type lectin domain-containing protein</fullName>
    </recommendedName>
</protein>
<gene>
    <name evidence="3" type="ORF">Mgra_00000992</name>
</gene>
<keyword evidence="1" id="KW-0732">Signal</keyword>
<organism evidence="3 4">
    <name type="scientific">Meloidogyne graminicola</name>
    <dbReference type="NCBI Taxonomy" id="189291"/>
    <lineage>
        <taxon>Eukaryota</taxon>
        <taxon>Metazoa</taxon>
        <taxon>Ecdysozoa</taxon>
        <taxon>Nematoda</taxon>
        <taxon>Chromadorea</taxon>
        <taxon>Rhabditida</taxon>
        <taxon>Tylenchina</taxon>
        <taxon>Tylenchomorpha</taxon>
        <taxon>Tylenchoidea</taxon>
        <taxon>Meloidogynidae</taxon>
        <taxon>Meloidogyninae</taxon>
        <taxon>Meloidogyne</taxon>
    </lineage>
</organism>
<evidence type="ECO:0000313" key="4">
    <source>
        <dbReference type="Proteomes" id="UP000605970"/>
    </source>
</evidence>
<dbReference type="InterPro" id="IPR016187">
    <property type="entry name" value="CTDL_fold"/>
</dbReference>
<dbReference type="InterPro" id="IPR016186">
    <property type="entry name" value="C-type_lectin-like/link_sf"/>
</dbReference>
<evidence type="ECO:0000313" key="3">
    <source>
        <dbReference type="EMBL" id="KAF7639666.1"/>
    </source>
</evidence>
<dbReference type="Gene3D" id="3.10.100.10">
    <property type="entry name" value="Mannose-Binding Protein A, subunit A"/>
    <property type="match status" value="1"/>
</dbReference>
<name>A0A8T0A2Y8_9BILA</name>
<dbReference type="InterPro" id="IPR050111">
    <property type="entry name" value="C-type_lectin/snaclec_domain"/>
</dbReference>
<dbReference type="EMBL" id="JABEBT010000004">
    <property type="protein sequence ID" value="KAF7639666.1"/>
    <property type="molecule type" value="Genomic_DNA"/>
</dbReference>
<accession>A0A8T0A2Y8</accession>
<evidence type="ECO:0000256" key="1">
    <source>
        <dbReference type="SAM" id="SignalP"/>
    </source>
</evidence>
<keyword evidence="4" id="KW-1185">Reference proteome</keyword>